<dbReference type="OrthoDB" id="10059120at2759"/>
<proteinExistence type="predicted"/>
<evidence type="ECO:0000313" key="1">
    <source>
        <dbReference type="Proteomes" id="UP000515125"/>
    </source>
</evidence>
<sequence>MRRNAAAMEIILRHDKALPEGEALCIRGLRLAARHAPVDEADCPELVESVAFRGIRLNSGHSQPYGLALTPATEADRDERRNRAAAGISQNVPVNMPAAASVDCWNCSVHKLYAVIALALLVLPDDIEKIVMQVLDDLLRDKEYDEQQASDWTDRICDNCMRRLSELKRPYKYVVHANLAQQGTGSLHLASAGTLCSNSDAIVPLGVVVATGVVSCIWPEERIHDRASRGVKAAVRVFGFAF</sequence>
<organism evidence="1 2">
    <name type="scientific">Cyclospora cayetanensis</name>
    <dbReference type="NCBI Taxonomy" id="88456"/>
    <lineage>
        <taxon>Eukaryota</taxon>
        <taxon>Sar</taxon>
        <taxon>Alveolata</taxon>
        <taxon>Apicomplexa</taxon>
        <taxon>Conoidasida</taxon>
        <taxon>Coccidia</taxon>
        <taxon>Eucoccidiorida</taxon>
        <taxon>Eimeriorina</taxon>
        <taxon>Eimeriidae</taxon>
        <taxon>Cyclospora</taxon>
    </lineage>
</organism>
<dbReference type="GO" id="GO:0005868">
    <property type="term" value="C:cytoplasmic dynein complex"/>
    <property type="evidence" value="ECO:0007669"/>
    <property type="project" value="TreeGrafter"/>
</dbReference>
<accession>A0A6P6S1W4</accession>
<dbReference type="InterPro" id="IPR005334">
    <property type="entry name" value="Tctex-1-like"/>
</dbReference>
<keyword evidence="1" id="KW-1185">Reference proteome</keyword>
<protein>
    <submittedName>
        <fullName evidence="2">Uncharacterized protein LOC113147426</fullName>
    </submittedName>
</protein>
<dbReference type="InterPro" id="IPR038586">
    <property type="entry name" value="Tctex-1-like_sf"/>
</dbReference>
<dbReference type="GeneID" id="113147426"/>
<dbReference type="GO" id="GO:0007018">
    <property type="term" value="P:microtubule-based movement"/>
    <property type="evidence" value="ECO:0007669"/>
    <property type="project" value="TreeGrafter"/>
</dbReference>
<dbReference type="Gene3D" id="3.30.1140.40">
    <property type="entry name" value="Tctex-1"/>
    <property type="match status" value="1"/>
</dbReference>
<dbReference type="AlphaFoldDB" id="A0A6P6S1W4"/>
<dbReference type="RefSeq" id="XP_026193794.1">
    <property type="nucleotide sequence ID" value="XM_026338009.1"/>
</dbReference>
<reference evidence="2" key="1">
    <citation type="submission" date="2025-08" db="UniProtKB">
        <authorList>
            <consortium name="RefSeq"/>
        </authorList>
    </citation>
    <scope>IDENTIFICATION</scope>
</reference>
<evidence type="ECO:0000313" key="2">
    <source>
        <dbReference type="RefSeq" id="XP_026193794.1"/>
    </source>
</evidence>
<dbReference type="CDD" id="cd21455">
    <property type="entry name" value="DLC-like_DYNLT1_DYNLT3"/>
    <property type="match status" value="1"/>
</dbReference>
<dbReference type="Proteomes" id="UP000515125">
    <property type="component" value="Unplaced"/>
</dbReference>
<dbReference type="GO" id="GO:0045505">
    <property type="term" value="F:dynein intermediate chain binding"/>
    <property type="evidence" value="ECO:0007669"/>
    <property type="project" value="TreeGrafter"/>
</dbReference>
<dbReference type="GO" id="GO:0005737">
    <property type="term" value="C:cytoplasm"/>
    <property type="evidence" value="ECO:0007669"/>
    <property type="project" value="TreeGrafter"/>
</dbReference>
<name>A0A6P6S1W4_9EIME</name>
<dbReference type="Pfam" id="PF03645">
    <property type="entry name" value="Tctex-1"/>
    <property type="match status" value="1"/>
</dbReference>
<dbReference type="PANTHER" id="PTHR21255">
    <property type="entry name" value="T-COMPLEX-ASSOCIATED-TESTIS-EXPRESSED 1/ DYNEIN LIGHT CHAIN"/>
    <property type="match status" value="1"/>
</dbReference>
<gene>
    <name evidence="2" type="primary">LOC113147426</name>
</gene>